<evidence type="ECO:0000256" key="1">
    <source>
        <dbReference type="ARBA" id="ARBA00023121"/>
    </source>
</evidence>
<feature type="domain" description="ACB" evidence="3">
    <location>
        <begin position="154"/>
        <end position="243"/>
    </location>
</feature>
<dbReference type="Pfam" id="PF00887">
    <property type="entry name" value="ACBP"/>
    <property type="match status" value="1"/>
</dbReference>
<evidence type="ECO:0000313" key="5">
    <source>
        <dbReference type="Proteomes" id="UP001295794"/>
    </source>
</evidence>
<dbReference type="GO" id="GO:0003735">
    <property type="term" value="F:structural constituent of ribosome"/>
    <property type="evidence" value="ECO:0007669"/>
    <property type="project" value="InterPro"/>
</dbReference>
<feature type="region of interest" description="Disordered" evidence="2">
    <location>
        <begin position="301"/>
        <end position="429"/>
    </location>
</feature>
<dbReference type="PANTHER" id="PTHR23310:SF133">
    <property type="entry name" value="COA BINDING PROTEIN, PUTATIVE (AFU_ORTHOLOGUE AFUA_1G12300)-RELATED"/>
    <property type="match status" value="1"/>
</dbReference>
<dbReference type="InterPro" id="IPR014352">
    <property type="entry name" value="FERM/acyl-CoA-bd_prot_sf"/>
</dbReference>
<evidence type="ECO:0000313" key="4">
    <source>
        <dbReference type="EMBL" id="CAK5262604.1"/>
    </source>
</evidence>
<gene>
    <name evidence="4" type="ORF">MYCIT1_LOCUS1461</name>
</gene>
<feature type="compositionally biased region" description="Polar residues" evidence="2">
    <location>
        <begin position="400"/>
        <end position="417"/>
    </location>
</feature>
<dbReference type="SUPFAM" id="SSF47027">
    <property type="entry name" value="Acyl-CoA binding protein"/>
    <property type="match status" value="1"/>
</dbReference>
<dbReference type="Gene3D" id="1.20.80.10">
    <property type="match status" value="1"/>
</dbReference>
<feature type="compositionally biased region" description="Polar residues" evidence="2">
    <location>
        <begin position="334"/>
        <end position="345"/>
    </location>
</feature>
<dbReference type="PROSITE" id="PS00880">
    <property type="entry name" value="ACB_1"/>
    <property type="match status" value="1"/>
</dbReference>
<feature type="region of interest" description="Disordered" evidence="2">
    <location>
        <begin position="458"/>
        <end position="482"/>
    </location>
</feature>
<dbReference type="GO" id="GO:0000062">
    <property type="term" value="F:fatty-acyl-CoA binding"/>
    <property type="evidence" value="ECO:0007669"/>
    <property type="project" value="InterPro"/>
</dbReference>
<feature type="region of interest" description="Disordered" evidence="2">
    <location>
        <begin position="259"/>
        <end position="286"/>
    </location>
</feature>
<dbReference type="Proteomes" id="UP001295794">
    <property type="component" value="Unassembled WGS sequence"/>
</dbReference>
<evidence type="ECO:0000259" key="3">
    <source>
        <dbReference type="PROSITE" id="PS51228"/>
    </source>
</evidence>
<feature type="compositionally biased region" description="Low complexity" evidence="2">
    <location>
        <begin position="320"/>
        <end position="333"/>
    </location>
</feature>
<accession>A0AAD2GRI9</accession>
<dbReference type="GO" id="GO:0006631">
    <property type="term" value="P:fatty acid metabolic process"/>
    <property type="evidence" value="ECO:0007669"/>
    <property type="project" value="TreeGrafter"/>
</dbReference>
<keyword evidence="5" id="KW-1185">Reference proteome</keyword>
<evidence type="ECO:0000256" key="2">
    <source>
        <dbReference type="SAM" id="MobiDB-lite"/>
    </source>
</evidence>
<dbReference type="PRINTS" id="PR00689">
    <property type="entry name" value="ACOABINDINGP"/>
</dbReference>
<organism evidence="4 5">
    <name type="scientific">Mycena citricolor</name>
    <dbReference type="NCBI Taxonomy" id="2018698"/>
    <lineage>
        <taxon>Eukaryota</taxon>
        <taxon>Fungi</taxon>
        <taxon>Dikarya</taxon>
        <taxon>Basidiomycota</taxon>
        <taxon>Agaricomycotina</taxon>
        <taxon>Agaricomycetes</taxon>
        <taxon>Agaricomycetidae</taxon>
        <taxon>Agaricales</taxon>
        <taxon>Marasmiineae</taxon>
        <taxon>Mycenaceae</taxon>
        <taxon>Mycena</taxon>
    </lineage>
</organism>
<feature type="region of interest" description="Disordered" evidence="2">
    <location>
        <begin position="112"/>
        <end position="146"/>
    </location>
</feature>
<dbReference type="PROSITE" id="PS51228">
    <property type="entry name" value="ACB_2"/>
    <property type="match status" value="1"/>
</dbReference>
<dbReference type="AlphaFoldDB" id="A0AAD2GRI9"/>
<dbReference type="InterPro" id="IPR035984">
    <property type="entry name" value="Acyl-CoA-binding_sf"/>
</dbReference>
<feature type="compositionally biased region" description="Acidic residues" evidence="2">
    <location>
        <begin position="276"/>
        <end position="286"/>
    </location>
</feature>
<dbReference type="PANTHER" id="PTHR23310">
    <property type="entry name" value="ACYL-COA-BINDING PROTEIN, ACBP"/>
    <property type="match status" value="1"/>
</dbReference>
<dbReference type="InterPro" id="IPR032053">
    <property type="entry name" value="Ribosomal_mS34"/>
</dbReference>
<dbReference type="Pfam" id="PF16053">
    <property type="entry name" value="MRP-S34"/>
    <property type="match status" value="1"/>
</dbReference>
<feature type="compositionally biased region" description="Low complexity" evidence="2">
    <location>
        <begin position="368"/>
        <end position="394"/>
    </location>
</feature>
<dbReference type="InterPro" id="IPR000582">
    <property type="entry name" value="Acyl-CoA-binding_protein"/>
</dbReference>
<reference evidence="4" key="1">
    <citation type="submission" date="2023-11" db="EMBL/GenBank/DDBJ databases">
        <authorList>
            <person name="De Vega J J."/>
            <person name="De Vega J J."/>
        </authorList>
    </citation>
    <scope>NUCLEOTIDE SEQUENCE</scope>
</reference>
<dbReference type="EMBL" id="CAVNYO010000021">
    <property type="protein sequence ID" value="CAK5262604.1"/>
    <property type="molecule type" value="Genomic_DNA"/>
</dbReference>
<proteinExistence type="predicted"/>
<dbReference type="GO" id="GO:0005739">
    <property type="term" value="C:mitochondrion"/>
    <property type="evidence" value="ECO:0007669"/>
    <property type="project" value="InterPro"/>
</dbReference>
<dbReference type="InterPro" id="IPR022408">
    <property type="entry name" value="Acyl-CoA-binding_prot_CS"/>
</dbReference>
<protein>
    <recommendedName>
        <fullName evidence="3">ACB domain-containing protein</fullName>
    </recommendedName>
</protein>
<feature type="compositionally biased region" description="Polar residues" evidence="2">
    <location>
        <begin position="458"/>
        <end position="471"/>
    </location>
</feature>
<feature type="compositionally biased region" description="Basic and acidic residues" evidence="2">
    <location>
        <begin position="301"/>
        <end position="313"/>
    </location>
</feature>
<sequence length="580" mass="64557">MAAAPSISRSLQQLLPATRPLPPALKTHPANLFKVLARTPNVVGKEVHQIRWSDKQISDCYWRVTRGRFKCNGDHGKLWGQLYWKGKLVTKGADERIRGSLKYKWIDGRSKAKEVSPPTSTSPHLYLSRRLQPPRQGSPLAASSPTMTTSHELIDAQFDKAVSIVQALPPAGPIQTGYEDKLLMYSLYKQATAGNVNSPRPGLWDMLGRAKWDAWAKHKDLNSYEAKWMYVGALLKVLRRYSDRTAAADLIRELEESGGDPANLVMSRSLSRDSDSSDSEDSDEDAIPVGYVEARSHLMESEGHSQILEHQERPPSAYERQSQISRPPSSVSSNRYRTPMASSMATLPPPTALSRVPETQPLPGFETPSAFADPSASSSFYPQSGPYSGPYPDSRIGLTSPPNVHPQSTQYRTTQTLPRPASRSSLEHSVENVQAHLAAISERLELLELTSGRLSQSRLSVSPRASHSDQGSPRGRRNDPELDLDDLGMWSLLVSPVSRGLEVGRALTQFFARDENRTPGMAIVRRLTLDVSFLFCVLWIFRSLWRKSGVRRREVRAALIVLWRAVIGSQPPRTMVDRAV</sequence>
<name>A0AAD2GRI9_9AGAR</name>
<comment type="caution">
    <text evidence="4">The sequence shown here is derived from an EMBL/GenBank/DDBJ whole genome shotgun (WGS) entry which is preliminary data.</text>
</comment>
<keyword evidence="1" id="KW-0446">Lipid-binding</keyword>